<dbReference type="GeneID" id="43579294"/>
<dbReference type="Proteomes" id="UP000398389">
    <property type="component" value="Unassembled WGS sequence"/>
</dbReference>
<dbReference type="InterPro" id="IPR036045">
    <property type="entry name" value="Sec1-like_sf"/>
</dbReference>
<proteinExistence type="inferred from homology"/>
<name>A0A5E8B1D5_9ASCO</name>
<dbReference type="PANTHER" id="PTHR11679">
    <property type="entry name" value="VESICLE PROTEIN SORTING-ASSOCIATED"/>
    <property type="match status" value="1"/>
</dbReference>
<sequence length="654" mass="72459">MSSVYISSDPSLRDKQIAVLERMLNLNKDKVDEVTNAIEKVGSEGLNAVKALESLKSNSQTQWKVLVFDSFGRDVISSVLRVNDLFKSGITVHMLLNADRYPIPDVPAVYFVQPTQENIQLIANDLSKNLYESVYINFTSPLPRTLLEDLASRTINTSSAISQVYDQYLNFIVSEPNIYSLGLPNVYSTIANPKVKEEEIESIVNSIVTGLFSVVLTSGTIPIIRATRGNAAEMVAQKLDEKLRNHVLNSRNQLNNTSLSSTQQPVLIILDRNIDLVSMLTHSWTYQCLVNDVMNFSKNRITVETQEGEKVTKRSYDLDPKDFFWAKNSNLPFPEVADNLDAELNKYKADAKELTGQTGISDINDISQMNPSTNAQHLKAAITALPELTARKQTIDMHMNIATALLKAIGTRGLAQLFEAEENSTKLTKSEVLENIKNTEFKEPADKLRMFLIFYILSSNISSSDMSEYESALTSQGCDLAPLTYVKRVKEITKMSIMSNSSSASQSQSTSGSLFKGFGGFTSKLTESLKDGTLSEGFGNLISNVKNLLPQSKDLPITKIVESIMDPSTSSNSATDDYLYFDPRAVRGPLARPPRKNAYDEAIIFTVGGGTYMEYGNLQDWVARSNGMKRVSYGSTDICSPSSFLQELAQLGHE</sequence>
<dbReference type="AlphaFoldDB" id="A0A5E8B1D5"/>
<accession>A0A5E8B1D5</accession>
<dbReference type="Pfam" id="PF00995">
    <property type="entry name" value="Sec1"/>
    <property type="match status" value="1"/>
</dbReference>
<dbReference type="OrthoDB" id="10251230at2759"/>
<comment type="similarity">
    <text evidence="1">Belongs to the STXBP/unc-18/SEC1 family.</text>
</comment>
<dbReference type="InterPro" id="IPR001619">
    <property type="entry name" value="Sec1-like"/>
</dbReference>
<dbReference type="Gene3D" id="1.25.40.60">
    <property type="match status" value="1"/>
</dbReference>
<reference evidence="2 3" key="1">
    <citation type="submission" date="2019-09" db="EMBL/GenBank/DDBJ databases">
        <authorList>
            <person name="Brejova B."/>
        </authorList>
    </citation>
    <scope>NUCLEOTIDE SEQUENCE [LARGE SCALE GENOMIC DNA]</scope>
</reference>
<evidence type="ECO:0000313" key="3">
    <source>
        <dbReference type="Proteomes" id="UP000398389"/>
    </source>
</evidence>
<dbReference type="SUPFAM" id="SSF56815">
    <property type="entry name" value="Sec1/munc18-like (SM) proteins"/>
    <property type="match status" value="1"/>
</dbReference>
<evidence type="ECO:0000313" key="2">
    <source>
        <dbReference type="EMBL" id="VVT44600.1"/>
    </source>
</evidence>
<dbReference type="EMBL" id="CABVLU010000001">
    <property type="protein sequence ID" value="VVT44600.1"/>
    <property type="molecule type" value="Genomic_DNA"/>
</dbReference>
<dbReference type="InterPro" id="IPR043154">
    <property type="entry name" value="Sec-1-like_dom1"/>
</dbReference>
<dbReference type="PIRSF" id="PIRSF005715">
    <property type="entry name" value="VPS45_Sec1"/>
    <property type="match status" value="1"/>
</dbReference>
<keyword evidence="3" id="KW-1185">Reference proteome</keyword>
<dbReference type="InterPro" id="IPR043127">
    <property type="entry name" value="Sec-1-like_dom3a"/>
</dbReference>
<dbReference type="Gene3D" id="3.40.50.2060">
    <property type="match status" value="1"/>
</dbReference>
<dbReference type="RefSeq" id="XP_031851085.1">
    <property type="nucleotide sequence ID" value="XM_031995194.1"/>
</dbReference>
<dbReference type="InterPro" id="IPR027482">
    <property type="entry name" value="Sec1-like_dom2"/>
</dbReference>
<protein>
    <submittedName>
        <fullName evidence="2">Uncharacterized protein</fullName>
    </submittedName>
</protein>
<dbReference type="Gene3D" id="3.40.50.1910">
    <property type="match status" value="1"/>
</dbReference>
<dbReference type="Gene3D" id="3.90.830.10">
    <property type="entry name" value="Syntaxin Binding Protein 1, Chain A, domain 2"/>
    <property type="match status" value="1"/>
</dbReference>
<dbReference type="GO" id="GO:0016192">
    <property type="term" value="P:vesicle-mediated transport"/>
    <property type="evidence" value="ECO:0007669"/>
    <property type="project" value="InterPro"/>
</dbReference>
<organism evidence="2 3">
    <name type="scientific">Magnusiomyces paraingens</name>
    <dbReference type="NCBI Taxonomy" id="2606893"/>
    <lineage>
        <taxon>Eukaryota</taxon>
        <taxon>Fungi</taxon>
        <taxon>Dikarya</taxon>
        <taxon>Ascomycota</taxon>
        <taxon>Saccharomycotina</taxon>
        <taxon>Dipodascomycetes</taxon>
        <taxon>Dipodascales</taxon>
        <taxon>Dipodascaceae</taxon>
        <taxon>Magnusiomyces</taxon>
    </lineage>
</organism>
<evidence type="ECO:0000256" key="1">
    <source>
        <dbReference type="ARBA" id="ARBA00009884"/>
    </source>
</evidence>
<gene>
    <name evidence="2" type="ORF">SAPINGB_P000470</name>
</gene>